<dbReference type="Pfam" id="PF05239">
    <property type="entry name" value="PRC"/>
    <property type="match status" value="1"/>
</dbReference>
<evidence type="ECO:0000313" key="3">
    <source>
        <dbReference type="Proteomes" id="UP000749471"/>
    </source>
</evidence>
<organism evidence="2 3">
    <name type="scientific">Tissierella simiarum</name>
    <dbReference type="NCBI Taxonomy" id="2841534"/>
    <lineage>
        <taxon>Bacteria</taxon>
        <taxon>Bacillati</taxon>
        <taxon>Bacillota</taxon>
        <taxon>Tissierellia</taxon>
        <taxon>Tissierellales</taxon>
        <taxon>Tissierellaceae</taxon>
        <taxon>Tissierella</taxon>
    </lineage>
</organism>
<feature type="domain" description="PRC-barrel" evidence="1">
    <location>
        <begin position="1"/>
        <end position="78"/>
    </location>
</feature>
<keyword evidence="3" id="KW-1185">Reference proteome</keyword>
<sequence>MRLSELGGKEIVNLNDGGRLGIIADSDIIIDEISGRILTLLVPERRIQISRLFGGESEGIEIPWHTIRKIGNDMIIVELDMY</sequence>
<dbReference type="Proteomes" id="UP000749471">
    <property type="component" value="Unassembled WGS sequence"/>
</dbReference>
<accession>A0ABS6E415</accession>
<comment type="caution">
    <text evidence="2">The sequence shown here is derived from an EMBL/GenBank/DDBJ whole genome shotgun (WGS) entry which is preliminary data.</text>
</comment>
<protein>
    <submittedName>
        <fullName evidence="2">YlmC/YmxH family sporulation protein</fullName>
    </submittedName>
</protein>
<proteinExistence type="predicted"/>
<dbReference type="RefSeq" id="WP_216517969.1">
    <property type="nucleotide sequence ID" value="NZ_JAHLPM010000004.1"/>
</dbReference>
<dbReference type="NCBIfam" id="TIGR02888">
    <property type="entry name" value="spore_YlmC_YmxH"/>
    <property type="match status" value="1"/>
</dbReference>
<evidence type="ECO:0000259" key="1">
    <source>
        <dbReference type="Pfam" id="PF05239"/>
    </source>
</evidence>
<dbReference type="PANTHER" id="PTHR40061">
    <property type="entry name" value="SPORULATION PROTEIN YLMC-RELATED"/>
    <property type="match status" value="1"/>
</dbReference>
<evidence type="ECO:0000313" key="2">
    <source>
        <dbReference type="EMBL" id="MBU5437654.1"/>
    </source>
</evidence>
<dbReference type="InterPro" id="IPR014238">
    <property type="entry name" value="Spore_YlmC/YmxH"/>
</dbReference>
<dbReference type="EMBL" id="JAHLPM010000004">
    <property type="protein sequence ID" value="MBU5437654.1"/>
    <property type="molecule type" value="Genomic_DNA"/>
</dbReference>
<name>A0ABS6E415_9FIRM</name>
<dbReference type="InterPro" id="IPR027275">
    <property type="entry name" value="PRC-brl_dom"/>
</dbReference>
<reference evidence="2 3" key="1">
    <citation type="submission" date="2021-06" db="EMBL/GenBank/DDBJ databases">
        <authorList>
            <person name="Sun Q."/>
            <person name="Li D."/>
        </authorList>
    </citation>
    <scope>NUCLEOTIDE SEQUENCE [LARGE SCALE GENOMIC DNA]</scope>
    <source>
        <strain evidence="2 3">MSJ-40</strain>
    </source>
</reference>
<gene>
    <name evidence="2" type="ORF">KQI42_06530</name>
</gene>
<dbReference type="PANTHER" id="PTHR40061:SF1">
    <property type="entry name" value="SPORULATION PROTEIN YLMC-RELATED"/>
    <property type="match status" value="1"/>
</dbReference>